<dbReference type="InterPro" id="IPR036397">
    <property type="entry name" value="RNaseH_sf"/>
</dbReference>
<dbReference type="Pfam" id="PF00929">
    <property type="entry name" value="RNase_T"/>
    <property type="match status" value="1"/>
</dbReference>
<dbReference type="CDD" id="cd06127">
    <property type="entry name" value="DEDDh"/>
    <property type="match status" value="1"/>
</dbReference>
<dbReference type="Pfam" id="PF17657">
    <property type="entry name" value="DNA_pol3_finger"/>
    <property type="match status" value="1"/>
</dbReference>
<sequence length="1440" mass="166183">MTSKYFLLLIKALELENLLEKENFSSIILREIEKDNKNKKWTFNFEAEFLPSADDLFLFIKKLKRRFLSDFELDYNFNITSCKNETILEYFSFVISNVLSNEKAVEFIINNEIKIENKEIIVEVSTPTIWEKYIENNKKFIINEYHKLGINIDNIKPSFNIKKIISKKEEYIDNKIKKAEEKLSEKKEEKIPITFENNINFQPKKILDTEICDIKEIIGMSGITNIVGQIFEIEKREFSNGGGQYLVKLTDYTESIIMRVFLENKNSKFKISPKKLKVIEEIKTLKKGDYIKINGRTIYDDFLRDTIIEPFAIEKVSKKIKEDNYSGKKRIELSIHTKMSPLDGVSSEKEYIERAIHYGHEALAFTDLYGVQAYPEISINTRDKKIKPIYGLNAFLCDDSTSATTNKRDILLDNATYVVLDVETTGLSAERDRLIEIAAIKIKNGREIDTFESYINPKRKISSYITNLTSITNEDVSKAPYEEEVMKNFHSWLDDEDILVAHNAKFDLGMIGKSFERLGIMKKLKYSSIDTLFLSRAINKNLKRHGLSTLTKFYKVKLTQHHRAIYDTRATSEIFIKMLEQLKEKNIINHNQIDDNIDTRLAHRRQMPFPCSILVKNNKGLKDLFKLVSYSSTEFLSSQKPTIPKKILEKYRDNLLIGTSNYKNEVFEELLNSREEKVSEIINYYDYIEIQPLHHYEKLITNERVSDKEELIEQIKKLISLARQKEKLVVATGDVYYLDEYQHVYRQILRLSVKNNPRAKEIQPLCNFLTTTEMLEEFSYLKDKKLIENIVINNTHKINALIEEVQPLKEKLYTPKIEGAEEEVKNLSYSKAKEIYGENIPDIVEKRIKKELSSIIGNGFSVIYLISSKLVKKSLSDGYLVGSRGSVGSSFVATLMDITEVNPLVPHYICKKCKYSEFFTNNEYASGFDLPNKNCPNCNIKMKKDGQDIPFETFLGFKGDKVPDIDLNFSGDYQPIAHNFTKEIFGTDHVYRAGTIGTVASKTAYAFTRDYYEKNGIEKRKIDLERIASGCEGAKRTTGQHPGGILVVPSDMEIFDFTPYQYPADDENSPWRTTHFDFHSIHDNILKFDILGHDDPTMIRKLQDLSGIDPREIDVSDEDVMKIFSSPDVLGITSDSMGCKTGTLGIPEFGTNFVIQMLEDTKPTTYSELVQISGLSHGTDVWLGNAKDLIKNKICTLKEVIGCRDDIMIYLIYAGLEESLAFKIMESVRKGKGLTEEWEKIMKEKNVPQWYIDSCKKIKYMFPKAHAAAYVLMALRIAWFKVHQPIIYYCAYFSIRAKDYDLKNVVKGKEFLAKRIKQIKEIDKKELTVKMQDSLISYEIIYEMLERGYTIEKVDIEKSQSFDYLIEGKSLIPPFSIVPSLGENVAVRIVKAREENKFLSVEDFASRGGVSSTIIEYLRDIGSLKGLPEKAQLSIFDNIF</sequence>
<dbReference type="Pfam" id="PF07733">
    <property type="entry name" value="DNA_pol3_alpha"/>
    <property type="match status" value="2"/>
</dbReference>
<name>A0ABR5TNC9_9BACL</name>
<dbReference type="Proteomes" id="UP000070467">
    <property type="component" value="Unassembled WGS sequence"/>
</dbReference>
<evidence type="ECO:0000313" key="15">
    <source>
        <dbReference type="Proteomes" id="UP000070467"/>
    </source>
</evidence>
<accession>A0ABR5TNC9</accession>
<dbReference type="InterPro" id="IPR006054">
    <property type="entry name" value="DnaQ"/>
</dbReference>
<comment type="function">
    <text evidence="1 11">Required for replicative DNA synthesis. This DNA polymerase also exhibits 3' to 5' exonuclease activity.</text>
</comment>
<dbReference type="InterPro" id="IPR003141">
    <property type="entry name" value="Pol/His_phosphatase_N"/>
</dbReference>
<keyword evidence="8 11" id="KW-0269">Exonuclease</keyword>
<dbReference type="InterPro" id="IPR012337">
    <property type="entry name" value="RNaseH-like_sf"/>
</dbReference>
<dbReference type="InterPro" id="IPR040982">
    <property type="entry name" value="DNA_pol3_finger"/>
</dbReference>
<feature type="domain" description="Polymerase/histidinol phosphatase N-terminal" evidence="13">
    <location>
        <begin position="331"/>
        <end position="398"/>
    </location>
</feature>
<dbReference type="SMART" id="SM00481">
    <property type="entry name" value="POLIIIAc"/>
    <property type="match status" value="1"/>
</dbReference>
<dbReference type="InterPro" id="IPR029460">
    <property type="entry name" value="DNAPol_HHH"/>
</dbReference>
<dbReference type="EC" id="2.7.7.7" evidence="11"/>
<dbReference type="NCBIfam" id="TIGR00573">
    <property type="entry name" value="dnaq"/>
    <property type="match status" value="1"/>
</dbReference>
<evidence type="ECO:0000256" key="2">
    <source>
        <dbReference type="ARBA" id="ARBA00022490"/>
    </source>
</evidence>
<dbReference type="Pfam" id="PF02811">
    <property type="entry name" value="PHP"/>
    <property type="match status" value="1"/>
</dbReference>
<evidence type="ECO:0000259" key="13">
    <source>
        <dbReference type="SMART" id="SM00481"/>
    </source>
</evidence>
<keyword evidence="3 11" id="KW-0808">Transferase</keyword>
<organism evidence="14 15">
    <name type="scientific">Gemelliphila asaccharolytica</name>
    <dbReference type="NCBI Taxonomy" id="502393"/>
    <lineage>
        <taxon>Bacteria</taxon>
        <taxon>Bacillati</taxon>
        <taxon>Bacillota</taxon>
        <taxon>Bacilli</taxon>
        <taxon>Bacillales</taxon>
        <taxon>Gemellaceae</taxon>
        <taxon>Gemelliphila</taxon>
    </lineage>
</organism>
<dbReference type="PANTHER" id="PTHR32294">
    <property type="entry name" value="DNA POLYMERASE III SUBUNIT ALPHA"/>
    <property type="match status" value="1"/>
</dbReference>
<dbReference type="InterPro" id="IPR013520">
    <property type="entry name" value="Ribonucl_H"/>
</dbReference>
<dbReference type="InterPro" id="IPR012340">
    <property type="entry name" value="NA-bd_OB-fold"/>
</dbReference>
<reference evidence="14 15" key="1">
    <citation type="submission" date="2016-01" db="EMBL/GenBank/DDBJ databases">
        <authorList>
            <person name="Mitreva M."/>
            <person name="Pepin K.H."/>
            <person name="Mihindukulasuriya K.A."/>
            <person name="Fulton R."/>
            <person name="Fronick C."/>
            <person name="O'Laughlin M."/>
            <person name="Miner T."/>
            <person name="Herter B."/>
            <person name="Rosa B.A."/>
            <person name="Cordes M."/>
            <person name="Tomlinson C."/>
            <person name="Wollam A."/>
            <person name="Palsikar V.B."/>
            <person name="Mardis E.R."/>
            <person name="Wilson R.K."/>
        </authorList>
    </citation>
    <scope>NUCLEOTIDE SEQUENCE [LARGE SCALE GENOMIC DNA]</scope>
    <source>
        <strain evidence="14 15">KA00071</strain>
    </source>
</reference>
<evidence type="ECO:0000256" key="10">
    <source>
        <dbReference type="ARBA" id="ARBA00049244"/>
    </source>
</evidence>
<proteinExistence type="inferred from homology"/>
<dbReference type="Pfam" id="PF14579">
    <property type="entry name" value="HHH_6"/>
    <property type="match status" value="1"/>
</dbReference>
<feature type="domain" description="Exonuclease" evidence="12">
    <location>
        <begin position="416"/>
        <end position="584"/>
    </location>
</feature>
<dbReference type="Gene3D" id="1.10.150.870">
    <property type="match status" value="1"/>
</dbReference>
<comment type="catalytic activity">
    <reaction evidence="10 11">
        <text>DNA(n) + a 2'-deoxyribonucleoside 5'-triphosphate = DNA(n+1) + diphosphate</text>
        <dbReference type="Rhea" id="RHEA:22508"/>
        <dbReference type="Rhea" id="RHEA-COMP:17339"/>
        <dbReference type="Rhea" id="RHEA-COMP:17340"/>
        <dbReference type="ChEBI" id="CHEBI:33019"/>
        <dbReference type="ChEBI" id="CHEBI:61560"/>
        <dbReference type="ChEBI" id="CHEBI:173112"/>
        <dbReference type="EC" id="2.7.7.7"/>
    </reaction>
</comment>
<dbReference type="RefSeq" id="WP_066128627.1">
    <property type="nucleotide sequence ID" value="NZ_KQ959856.1"/>
</dbReference>
<dbReference type="SUPFAM" id="SSF53098">
    <property type="entry name" value="Ribonuclease H-like"/>
    <property type="match status" value="1"/>
</dbReference>
<evidence type="ECO:0000259" key="12">
    <source>
        <dbReference type="SMART" id="SM00479"/>
    </source>
</evidence>
<dbReference type="InterPro" id="IPR004805">
    <property type="entry name" value="DnaE2/DnaE/PolC"/>
</dbReference>
<dbReference type="PANTHER" id="PTHR32294:SF5">
    <property type="entry name" value="DNA POLYMERASE III POLC-TYPE"/>
    <property type="match status" value="1"/>
</dbReference>
<evidence type="ECO:0000256" key="8">
    <source>
        <dbReference type="ARBA" id="ARBA00022839"/>
    </source>
</evidence>
<gene>
    <name evidence="11" type="primary">polC</name>
    <name evidence="14" type="ORF">HMPREF1871_00144</name>
</gene>
<evidence type="ECO:0000256" key="7">
    <source>
        <dbReference type="ARBA" id="ARBA00022801"/>
    </source>
</evidence>
<dbReference type="InterPro" id="IPR044923">
    <property type="entry name" value="PolC_middle_finger_sf"/>
</dbReference>
<dbReference type="NCBIfam" id="NF001688">
    <property type="entry name" value="PRK00448.1"/>
    <property type="match status" value="1"/>
</dbReference>
<evidence type="ECO:0000313" key="14">
    <source>
        <dbReference type="EMBL" id="KXB58901.1"/>
    </source>
</evidence>
<comment type="subcellular location">
    <subcellularLocation>
        <location evidence="11">Cytoplasm</location>
    </subcellularLocation>
</comment>
<dbReference type="Gene3D" id="2.40.50.140">
    <property type="entry name" value="Nucleic acid-binding proteins"/>
    <property type="match status" value="1"/>
</dbReference>
<dbReference type="CDD" id="cd07435">
    <property type="entry name" value="PHP_PolIIIA_POLC"/>
    <property type="match status" value="1"/>
</dbReference>
<keyword evidence="4 11" id="KW-0548">Nucleotidyltransferase</keyword>
<dbReference type="InterPro" id="IPR006308">
    <property type="entry name" value="Pol_III_a_PolC-type_gram_pos"/>
</dbReference>
<dbReference type="Gene3D" id="3.20.20.140">
    <property type="entry name" value="Metal-dependent hydrolases"/>
    <property type="match status" value="1"/>
</dbReference>
<keyword evidence="9 11" id="KW-0239">DNA-directed DNA polymerase</keyword>
<keyword evidence="5 11" id="KW-0235">DNA replication</keyword>
<dbReference type="HAMAP" id="MF_00356">
    <property type="entry name" value="DNApol_PolC"/>
    <property type="match status" value="1"/>
</dbReference>
<dbReference type="Gene3D" id="6.10.140.1510">
    <property type="match status" value="1"/>
</dbReference>
<keyword evidence="7 11" id="KW-0378">Hydrolase</keyword>
<dbReference type="InterPro" id="IPR011708">
    <property type="entry name" value="DNA_pol3_alpha_NTPase_dom"/>
</dbReference>
<dbReference type="NCBIfam" id="TIGR01405">
    <property type="entry name" value="polC_Gram_pos"/>
    <property type="match status" value="1"/>
</dbReference>
<evidence type="ECO:0000256" key="1">
    <source>
        <dbReference type="ARBA" id="ARBA00003452"/>
    </source>
</evidence>
<evidence type="ECO:0000256" key="6">
    <source>
        <dbReference type="ARBA" id="ARBA00022722"/>
    </source>
</evidence>
<dbReference type="Gene3D" id="3.30.1900.20">
    <property type="match status" value="2"/>
</dbReference>
<keyword evidence="6 11" id="KW-0540">Nuclease</keyword>
<dbReference type="Gene3D" id="3.30.420.10">
    <property type="entry name" value="Ribonuclease H-like superfamily/Ribonuclease H"/>
    <property type="match status" value="1"/>
</dbReference>
<dbReference type="EMBL" id="LSDB01000003">
    <property type="protein sequence ID" value="KXB58901.1"/>
    <property type="molecule type" value="Genomic_DNA"/>
</dbReference>
<evidence type="ECO:0000256" key="11">
    <source>
        <dbReference type="HAMAP-Rule" id="MF_00356"/>
    </source>
</evidence>
<dbReference type="InterPro" id="IPR004013">
    <property type="entry name" value="PHP_dom"/>
</dbReference>
<keyword evidence="2 11" id="KW-0963">Cytoplasm</keyword>
<dbReference type="Gene3D" id="1.10.150.700">
    <property type="entry name" value="PolC, middle finger domain"/>
    <property type="match status" value="1"/>
</dbReference>
<evidence type="ECO:0000256" key="3">
    <source>
        <dbReference type="ARBA" id="ARBA00022679"/>
    </source>
</evidence>
<keyword evidence="15" id="KW-1185">Reference proteome</keyword>
<evidence type="ECO:0000256" key="5">
    <source>
        <dbReference type="ARBA" id="ARBA00022705"/>
    </source>
</evidence>
<dbReference type="CDD" id="cd04484">
    <property type="entry name" value="polC_OBF"/>
    <property type="match status" value="1"/>
</dbReference>
<comment type="caution">
    <text evidence="14">The sequence shown here is derived from an EMBL/GenBank/DDBJ whole genome shotgun (WGS) entry which is preliminary data.</text>
</comment>
<comment type="similarity">
    <text evidence="11">Belongs to the DNA polymerase type-C family. PolC subfamily.</text>
</comment>
<evidence type="ECO:0000256" key="4">
    <source>
        <dbReference type="ARBA" id="ARBA00022695"/>
    </source>
</evidence>
<dbReference type="SMART" id="SM00479">
    <property type="entry name" value="EXOIII"/>
    <property type="match status" value="1"/>
</dbReference>
<evidence type="ECO:0000256" key="9">
    <source>
        <dbReference type="ARBA" id="ARBA00022932"/>
    </source>
</evidence>
<protein>
    <recommendedName>
        <fullName evidence="11">DNA polymerase III PolC-type</fullName>
        <shortName evidence="11">PolIII</shortName>
        <ecNumber evidence="11">2.7.7.7</ecNumber>
    </recommendedName>
</protein>